<proteinExistence type="predicted"/>
<comment type="caution">
    <text evidence="1">The sequence shown here is derived from an EMBL/GenBank/DDBJ whole genome shotgun (WGS) entry which is preliminary data.</text>
</comment>
<accession>A0A8J5MFH2</accession>
<dbReference type="AlphaFoldDB" id="A0A8J5MFH2"/>
<organism evidence="1 2">
    <name type="scientific">Phytophthora aleatoria</name>
    <dbReference type="NCBI Taxonomy" id="2496075"/>
    <lineage>
        <taxon>Eukaryota</taxon>
        <taxon>Sar</taxon>
        <taxon>Stramenopiles</taxon>
        <taxon>Oomycota</taxon>
        <taxon>Peronosporomycetes</taxon>
        <taxon>Peronosporales</taxon>
        <taxon>Peronosporaceae</taxon>
        <taxon>Phytophthora</taxon>
    </lineage>
</organism>
<name>A0A8J5MFH2_9STRA</name>
<reference evidence="1" key="1">
    <citation type="submission" date="2021-01" db="EMBL/GenBank/DDBJ databases">
        <title>Phytophthora aleatoria, a newly-described species from Pinus radiata is distinct from Phytophthora cactorum isolates based on comparative genomics.</title>
        <authorList>
            <person name="Mcdougal R."/>
            <person name="Panda P."/>
            <person name="Williams N."/>
            <person name="Studholme D.J."/>
        </authorList>
    </citation>
    <scope>NUCLEOTIDE SEQUENCE</scope>
    <source>
        <strain evidence="1">NZFS 4037</strain>
    </source>
</reference>
<protein>
    <submittedName>
        <fullName evidence="1">Uncharacterized protein</fullName>
    </submittedName>
</protein>
<dbReference type="Proteomes" id="UP000709295">
    <property type="component" value="Unassembled WGS sequence"/>
</dbReference>
<evidence type="ECO:0000313" key="1">
    <source>
        <dbReference type="EMBL" id="KAG6961219.1"/>
    </source>
</evidence>
<evidence type="ECO:0000313" key="2">
    <source>
        <dbReference type="Proteomes" id="UP000709295"/>
    </source>
</evidence>
<gene>
    <name evidence="1" type="ORF">JG688_00009216</name>
</gene>
<keyword evidence="2" id="KW-1185">Reference proteome</keyword>
<dbReference type="EMBL" id="JAENGY010000519">
    <property type="protein sequence ID" value="KAG6961219.1"/>
    <property type="molecule type" value="Genomic_DNA"/>
</dbReference>
<sequence>MYPSEGYRFCWYDLFAFSIDHNGICNTHSIFFLLDRGFLAPSSGERNFTLQGFAYADERPCLTESQVLILVVQRCIVTALTRPLTREDTITDERWINGSVILCTCNIDRAVLNSCMATEITRCSQKLLFRWRKPLLGDVPQSAQELLHNEKSIRDYLDTSTTTPPGKFLTIVMEMSILALQMELGAGTTRWTGIMIKKQVPHYV</sequence>